<dbReference type="EMBL" id="CCSD01000109">
    <property type="protein sequence ID" value="CDZ92254.1"/>
    <property type="molecule type" value="Genomic_DNA"/>
</dbReference>
<name>A0A098BU55_9NOCA</name>
<organism evidence="1 2">
    <name type="scientific">Rhodococcus ruber</name>
    <dbReference type="NCBI Taxonomy" id="1830"/>
    <lineage>
        <taxon>Bacteria</taxon>
        <taxon>Bacillati</taxon>
        <taxon>Actinomycetota</taxon>
        <taxon>Actinomycetes</taxon>
        <taxon>Mycobacteriales</taxon>
        <taxon>Nocardiaceae</taxon>
        <taxon>Rhodococcus</taxon>
    </lineage>
</organism>
<dbReference type="AlphaFoldDB" id="A0A098BU55"/>
<protein>
    <submittedName>
        <fullName evidence="1">Uncharacterized protein</fullName>
    </submittedName>
</protein>
<accession>A0A098BU55</accession>
<dbReference type="Proteomes" id="UP000042997">
    <property type="component" value="Unassembled WGS sequence"/>
</dbReference>
<evidence type="ECO:0000313" key="2">
    <source>
        <dbReference type="Proteomes" id="UP000042997"/>
    </source>
</evidence>
<gene>
    <name evidence="1" type="ORF">RHRU231_930133</name>
</gene>
<sequence>MDDPIQLALEFPQAIGFAPGVGTRLLEAPLGADDSRVELFHSFRLLPERDDPVLQSSGVIAGRLPIRSGWRCCRGIGCVPGSTAVSYGGIARFIHRRRSLMSSSKHFGYDRLRISEKAARTKNLQRALTEAAARGDSMDLVDRSALLGMITIVGELEFAIREITEHVFPGRAGG</sequence>
<evidence type="ECO:0000313" key="1">
    <source>
        <dbReference type="EMBL" id="CDZ92254.1"/>
    </source>
</evidence>
<reference evidence="1 2" key="1">
    <citation type="journal article" date="2014" name="Genome Announc.">
        <title>Draft Genome Sequence of Propane- and Butane-Oxidizing Actinobacterium Rhodococcus ruber IEGM 231.</title>
        <authorList>
            <person name="Ivshina I.B."/>
            <person name="Kuyukina M.S."/>
            <person name="Krivoruchko A.V."/>
            <person name="Barbe V."/>
            <person name="Fischer C."/>
        </authorList>
    </citation>
    <scope>NUCLEOTIDE SEQUENCE [LARGE SCALE GENOMIC DNA]</scope>
</reference>
<proteinExistence type="predicted"/>